<dbReference type="RefSeq" id="WP_240831570.1">
    <property type="nucleotide sequence ID" value="NZ_JAKWBL010000004.1"/>
</dbReference>
<sequence length="770" mass="84830">MALNINAQTNERTGNIIGTVVSSDDQPATGATVLLERVGKNTVDKSGNFEFKNVAAGTYTLEISFIGQETQKLQIEVKEGETTSVPVRLNISSLLLNEVLIVGTKYSITAKKQSNSVARMPLTNLENPQIYNVVDKELIKEQMAIHLDEAFRNVPGAAPAKTGAGIPAFFSRGFTTSDNMRNGMATYFRSSIDLSTVERVETIKGPSSTLFGGVMTSFGGLVNYITKKPYDQLGGEVSYTHGSFDLNRLTADFNAPLNADHKALFRINMAAQQENSFQDQGQASTFVIAPSFSLQANERLTLRLDADIHQTQGTAHTAWQVGSAINVTSYEKLQLGYKRSLIDNSFAGHQTSANVFAQAEYKISDQWTSTTNYTWATGAYNNFYMFTNTFLTDTTVARMVGAFAPDKLGRNQFQQNFTGDFKIGNLRNRLLIGLDFMDQYRNLKYTGVNMDTVNTLGVAKDVRIEQLELKLGATSSPLSLSRQKVYGAYISDVLNVTDYLLLMASLRVDRFINEGTLNNLTQKTTGDYNQTALSPKFGIVFQPIKNKVALFGNYMNGFKNVANATQPDGTVSSFKPQQANQWEAGVKLDVLKNKLSGSVSYYDMLISNTLRPEIINNQTFTVQDGTQRSKGIEAELTGNPFPGFNFVSGYSYNDNKYVKAAANLIGKRNVGAPKETANLWMSYSLLKGSLKGLGIGGGFLYVSETYLNTINTFTLPAYTTVDATLFYSAGQYRISVKANNLTSSEYWVSDGFYARPQKPGNFLASIAWKF</sequence>
<protein>
    <submittedName>
        <fullName evidence="18">TonB-dependent receptor</fullName>
    </submittedName>
</protein>
<keyword evidence="19" id="KW-1185">Reference proteome</keyword>
<dbReference type="InterPro" id="IPR036942">
    <property type="entry name" value="Beta-barrel_TonB_sf"/>
</dbReference>
<keyword evidence="9" id="KW-0406">Ion transport</keyword>
<accession>A0ABS9SMN3</accession>
<evidence type="ECO:0000256" key="2">
    <source>
        <dbReference type="ARBA" id="ARBA00009810"/>
    </source>
</evidence>
<evidence type="ECO:0000256" key="5">
    <source>
        <dbReference type="ARBA" id="ARBA00022496"/>
    </source>
</evidence>
<dbReference type="PANTHER" id="PTHR32552:SF68">
    <property type="entry name" value="FERRICHROME OUTER MEMBRANE TRANSPORTER_PHAGE RECEPTOR"/>
    <property type="match status" value="1"/>
</dbReference>
<evidence type="ECO:0000259" key="16">
    <source>
        <dbReference type="Pfam" id="PF00593"/>
    </source>
</evidence>
<dbReference type="Gene3D" id="2.60.40.1120">
    <property type="entry name" value="Carboxypeptidase-like, regulatory domain"/>
    <property type="match status" value="1"/>
</dbReference>
<keyword evidence="8" id="KW-0408">Iron</keyword>
<dbReference type="Pfam" id="PF07715">
    <property type="entry name" value="Plug"/>
    <property type="match status" value="1"/>
</dbReference>
<evidence type="ECO:0000256" key="4">
    <source>
        <dbReference type="ARBA" id="ARBA00022452"/>
    </source>
</evidence>
<evidence type="ECO:0000259" key="17">
    <source>
        <dbReference type="Pfam" id="PF07715"/>
    </source>
</evidence>
<evidence type="ECO:0000256" key="10">
    <source>
        <dbReference type="ARBA" id="ARBA00023077"/>
    </source>
</evidence>
<evidence type="ECO:0000256" key="8">
    <source>
        <dbReference type="ARBA" id="ARBA00023004"/>
    </source>
</evidence>
<keyword evidence="13 14" id="KW-0998">Cell outer membrane</keyword>
<dbReference type="Pfam" id="PF13715">
    <property type="entry name" value="CarbopepD_reg_2"/>
    <property type="match status" value="1"/>
</dbReference>
<evidence type="ECO:0000256" key="1">
    <source>
        <dbReference type="ARBA" id="ARBA00004571"/>
    </source>
</evidence>
<keyword evidence="6 14" id="KW-0812">Transmembrane</keyword>
<dbReference type="Gene3D" id="2.40.170.20">
    <property type="entry name" value="TonB-dependent receptor, beta-barrel domain"/>
    <property type="match status" value="1"/>
</dbReference>
<dbReference type="Pfam" id="PF00593">
    <property type="entry name" value="TonB_dep_Rec_b-barrel"/>
    <property type="match status" value="1"/>
</dbReference>
<keyword evidence="12 18" id="KW-0675">Receptor</keyword>
<comment type="caution">
    <text evidence="18">The sequence shown here is derived from an EMBL/GenBank/DDBJ whole genome shotgun (WGS) entry which is preliminary data.</text>
</comment>
<dbReference type="InterPro" id="IPR039426">
    <property type="entry name" value="TonB-dep_rcpt-like"/>
</dbReference>
<dbReference type="Gene3D" id="2.170.130.10">
    <property type="entry name" value="TonB-dependent receptor, plug domain"/>
    <property type="match status" value="1"/>
</dbReference>
<organism evidence="18 19">
    <name type="scientific">Niabella ginsengisoli</name>
    <dbReference type="NCBI Taxonomy" id="522298"/>
    <lineage>
        <taxon>Bacteria</taxon>
        <taxon>Pseudomonadati</taxon>
        <taxon>Bacteroidota</taxon>
        <taxon>Chitinophagia</taxon>
        <taxon>Chitinophagales</taxon>
        <taxon>Chitinophagaceae</taxon>
        <taxon>Niabella</taxon>
    </lineage>
</organism>
<keyword evidence="11 14" id="KW-0472">Membrane</keyword>
<feature type="domain" description="TonB-dependent receptor plug" evidence="17">
    <location>
        <begin position="125"/>
        <end position="213"/>
    </location>
</feature>
<dbReference type="CDD" id="cd01347">
    <property type="entry name" value="ligand_gated_channel"/>
    <property type="match status" value="1"/>
</dbReference>
<dbReference type="SUPFAM" id="SSF49452">
    <property type="entry name" value="Starch-binding domain-like"/>
    <property type="match status" value="1"/>
</dbReference>
<keyword evidence="3 14" id="KW-0813">Transport</keyword>
<comment type="subcellular location">
    <subcellularLocation>
        <location evidence="1 14">Cell outer membrane</location>
        <topology evidence="1 14">Multi-pass membrane protein</topology>
    </subcellularLocation>
</comment>
<evidence type="ECO:0000313" key="18">
    <source>
        <dbReference type="EMBL" id="MCH5599526.1"/>
    </source>
</evidence>
<evidence type="ECO:0000256" key="7">
    <source>
        <dbReference type="ARBA" id="ARBA00022729"/>
    </source>
</evidence>
<name>A0ABS9SMN3_9BACT</name>
<evidence type="ECO:0000313" key="19">
    <source>
        <dbReference type="Proteomes" id="UP001202248"/>
    </source>
</evidence>
<evidence type="ECO:0000256" key="3">
    <source>
        <dbReference type="ARBA" id="ARBA00022448"/>
    </source>
</evidence>
<dbReference type="NCBIfam" id="TIGR01783">
    <property type="entry name" value="TonB-siderophor"/>
    <property type="match status" value="1"/>
</dbReference>
<reference evidence="18 19" key="1">
    <citation type="submission" date="2022-02" db="EMBL/GenBank/DDBJ databases">
        <authorList>
            <person name="Min J."/>
        </authorList>
    </citation>
    <scope>NUCLEOTIDE SEQUENCE [LARGE SCALE GENOMIC DNA]</scope>
    <source>
        <strain evidence="18 19">GR10-1</strain>
    </source>
</reference>
<dbReference type="InterPro" id="IPR037066">
    <property type="entry name" value="Plug_dom_sf"/>
</dbReference>
<evidence type="ECO:0000256" key="6">
    <source>
        <dbReference type="ARBA" id="ARBA00022692"/>
    </source>
</evidence>
<dbReference type="EMBL" id="JAKWBL010000004">
    <property type="protein sequence ID" value="MCH5599526.1"/>
    <property type="molecule type" value="Genomic_DNA"/>
</dbReference>
<evidence type="ECO:0000256" key="9">
    <source>
        <dbReference type="ARBA" id="ARBA00023065"/>
    </source>
</evidence>
<dbReference type="InterPro" id="IPR000531">
    <property type="entry name" value="Beta-barrel_TonB"/>
</dbReference>
<keyword evidence="4 14" id="KW-1134">Transmembrane beta strand</keyword>
<evidence type="ECO:0000256" key="12">
    <source>
        <dbReference type="ARBA" id="ARBA00023170"/>
    </source>
</evidence>
<gene>
    <name evidence="18" type="ORF">MKP09_17265</name>
</gene>
<dbReference type="InterPro" id="IPR012910">
    <property type="entry name" value="Plug_dom"/>
</dbReference>
<dbReference type="Proteomes" id="UP001202248">
    <property type="component" value="Unassembled WGS sequence"/>
</dbReference>
<dbReference type="InterPro" id="IPR013784">
    <property type="entry name" value="Carb-bd-like_fold"/>
</dbReference>
<evidence type="ECO:0000256" key="11">
    <source>
        <dbReference type="ARBA" id="ARBA00023136"/>
    </source>
</evidence>
<dbReference type="PANTHER" id="PTHR32552">
    <property type="entry name" value="FERRICHROME IRON RECEPTOR-RELATED"/>
    <property type="match status" value="1"/>
</dbReference>
<comment type="similarity">
    <text evidence="2 14 15">Belongs to the TonB-dependent receptor family.</text>
</comment>
<keyword evidence="5" id="KW-0410">Iron transport</keyword>
<evidence type="ECO:0000256" key="13">
    <source>
        <dbReference type="ARBA" id="ARBA00023237"/>
    </source>
</evidence>
<keyword evidence="10 15" id="KW-0798">TonB box</keyword>
<dbReference type="SUPFAM" id="SSF56935">
    <property type="entry name" value="Porins"/>
    <property type="match status" value="1"/>
</dbReference>
<feature type="domain" description="TonB-dependent receptor-like beta-barrel" evidence="16">
    <location>
        <begin position="370"/>
        <end position="741"/>
    </location>
</feature>
<evidence type="ECO:0000256" key="15">
    <source>
        <dbReference type="RuleBase" id="RU003357"/>
    </source>
</evidence>
<dbReference type="PROSITE" id="PS52016">
    <property type="entry name" value="TONB_DEPENDENT_REC_3"/>
    <property type="match status" value="1"/>
</dbReference>
<proteinExistence type="inferred from homology"/>
<evidence type="ECO:0000256" key="14">
    <source>
        <dbReference type="PROSITE-ProRule" id="PRU01360"/>
    </source>
</evidence>
<dbReference type="InterPro" id="IPR010105">
    <property type="entry name" value="TonB_sidphr_rcpt"/>
</dbReference>
<keyword evidence="7" id="KW-0732">Signal</keyword>